<dbReference type="RefSeq" id="WP_159460265.1">
    <property type="nucleotide sequence ID" value="NZ_FWZX01000017.1"/>
</dbReference>
<gene>
    <name evidence="1" type="ORF">SAMN05428998_11770</name>
</gene>
<dbReference type="Proteomes" id="UP000192917">
    <property type="component" value="Unassembled WGS sequence"/>
</dbReference>
<dbReference type="AlphaFoldDB" id="A0A1Y6CCI7"/>
<proteinExistence type="predicted"/>
<dbReference type="Pfam" id="PF05721">
    <property type="entry name" value="PhyH"/>
    <property type="match status" value="1"/>
</dbReference>
<accession>A0A1Y6CCI7</accession>
<dbReference type="GO" id="GO:0005506">
    <property type="term" value="F:iron ion binding"/>
    <property type="evidence" value="ECO:0007669"/>
    <property type="project" value="UniProtKB-ARBA"/>
</dbReference>
<dbReference type="SUPFAM" id="SSF51197">
    <property type="entry name" value="Clavaminate synthase-like"/>
    <property type="match status" value="1"/>
</dbReference>
<dbReference type="GO" id="GO:0016706">
    <property type="term" value="F:2-oxoglutarate-dependent dioxygenase activity"/>
    <property type="evidence" value="ECO:0007669"/>
    <property type="project" value="UniProtKB-ARBA"/>
</dbReference>
<evidence type="ECO:0000313" key="2">
    <source>
        <dbReference type="Proteomes" id="UP000192917"/>
    </source>
</evidence>
<dbReference type="PANTHER" id="PTHR20883">
    <property type="entry name" value="PHYTANOYL-COA DIOXYGENASE DOMAIN CONTAINING 1"/>
    <property type="match status" value="1"/>
</dbReference>
<organism evidence="1 2">
    <name type="scientific">Tistlia consotensis USBA 355</name>
    <dbReference type="NCBI Taxonomy" id="560819"/>
    <lineage>
        <taxon>Bacteria</taxon>
        <taxon>Pseudomonadati</taxon>
        <taxon>Pseudomonadota</taxon>
        <taxon>Alphaproteobacteria</taxon>
        <taxon>Rhodospirillales</taxon>
        <taxon>Rhodovibrionaceae</taxon>
        <taxon>Tistlia</taxon>
    </lineage>
</organism>
<evidence type="ECO:0000313" key="1">
    <source>
        <dbReference type="EMBL" id="SMF48280.1"/>
    </source>
</evidence>
<reference evidence="1 2" key="1">
    <citation type="submission" date="2017-04" db="EMBL/GenBank/DDBJ databases">
        <authorList>
            <person name="Afonso C.L."/>
            <person name="Miller P.J."/>
            <person name="Scott M.A."/>
            <person name="Spackman E."/>
            <person name="Goraichik I."/>
            <person name="Dimitrov K.M."/>
            <person name="Suarez D.L."/>
            <person name="Swayne D.E."/>
        </authorList>
    </citation>
    <scope>NUCLEOTIDE SEQUENCE [LARGE SCALE GENOMIC DNA]</scope>
    <source>
        <strain evidence="1 2">USBA 355</strain>
    </source>
</reference>
<dbReference type="STRING" id="560819.SAMN05428998_11770"/>
<dbReference type="Gene3D" id="2.60.120.620">
    <property type="entry name" value="q2cbj1_9rhob like domain"/>
    <property type="match status" value="1"/>
</dbReference>
<sequence>MGGAIDAAALRSAYERDGFYGPVPVMARAEAAAHRARLEAAERERGPMHYRVKPHLVFTSAAEIARHPALLDAVEALLGPDILVWDSSYVIKEPDKRRFVSWHQDLTYWGLDGDRLVTAWVALTDATPENGCMRMLPGSHRAGRRAHHDGRAADNILHRGQTIALGAGEEAAVRDLPLAAGEASLHHGWTLHASNPNRTAGRRIGLTVQYAAPQLRQVVGAWDSATLVRGQDRFGHFAREPVPLSDFDEADLAYQAIVERRKREVYDRA</sequence>
<dbReference type="PANTHER" id="PTHR20883:SF52">
    <property type="entry name" value="ALPHA-KETOGLUTARATE-DEPENDENT HYPOPHOSPHITE DIOXYGENASE-LIKE GENE A2 [PROVISIONAL]-RELATED"/>
    <property type="match status" value="1"/>
</dbReference>
<name>A0A1Y6CCI7_9PROT</name>
<keyword evidence="2" id="KW-1185">Reference proteome</keyword>
<protein>
    <submittedName>
        <fullName evidence="1">Chlorinating enzyme</fullName>
    </submittedName>
</protein>
<dbReference type="InterPro" id="IPR008775">
    <property type="entry name" value="Phytyl_CoA_dOase-like"/>
</dbReference>
<dbReference type="EMBL" id="FWZX01000017">
    <property type="protein sequence ID" value="SMF48280.1"/>
    <property type="molecule type" value="Genomic_DNA"/>
</dbReference>